<dbReference type="InterPro" id="IPR003593">
    <property type="entry name" value="AAA+_ATPase"/>
</dbReference>
<dbReference type="EMBL" id="JRNE01000051">
    <property type="protein sequence ID" value="KGF16695.1"/>
    <property type="molecule type" value="Genomic_DNA"/>
</dbReference>
<dbReference type="Proteomes" id="UP000029548">
    <property type="component" value="Unassembled WGS sequence"/>
</dbReference>
<dbReference type="PANTHER" id="PTHR43166:SF9">
    <property type="entry name" value="GLUTAMATE_ASPARTATE IMPORT ATP-BINDING PROTEIN GLTL"/>
    <property type="match status" value="1"/>
</dbReference>
<name>A0A095Y2N1_9CORY</name>
<organism evidence="9 10">
    <name type="scientific">Corynebacterium freneyi DNF00450</name>
    <dbReference type="NCBI Taxonomy" id="1287475"/>
    <lineage>
        <taxon>Bacteria</taxon>
        <taxon>Bacillati</taxon>
        <taxon>Actinomycetota</taxon>
        <taxon>Actinomycetes</taxon>
        <taxon>Mycobacteriales</taxon>
        <taxon>Corynebacteriaceae</taxon>
        <taxon>Corynebacterium</taxon>
    </lineage>
</organism>
<dbReference type="eggNOG" id="COG4172">
    <property type="taxonomic scope" value="Bacteria"/>
</dbReference>
<dbReference type="PROSITE" id="PS00211">
    <property type="entry name" value="ABC_TRANSPORTER_1"/>
    <property type="match status" value="1"/>
</dbReference>
<comment type="subcellular location">
    <subcellularLocation>
        <location evidence="1">Cell membrane</location>
        <topology evidence="1">Peripheral membrane protein</topology>
    </subcellularLocation>
</comment>
<keyword evidence="7" id="KW-0472">Membrane</keyword>
<gene>
    <name evidence="9" type="ORF">HMPREF1650_06715</name>
</gene>
<protein>
    <submittedName>
        <fullName evidence="9">Amino acid ABC transporter ATP-binding protein</fullName>
    </submittedName>
</protein>
<evidence type="ECO:0000256" key="1">
    <source>
        <dbReference type="ARBA" id="ARBA00004202"/>
    </source>
</evidence>
<feature type="domain" description="ABC transporter" evidence="8">
    <location>
        <begin position="7"/>
        <end position="199"/>
    </location>
</feature>
<accession>A0A095Y2N1</accession>
<dbReference type="GO" id="GO:0005886">
    <property type="term" value="C:plasma membrane"/>
    <property type="evidence" value="ECO:0007669"/>
    <property type="project" value="UniProtKB-SubCell"/>
</dbReference>
<sequence>MNRTATLSLRDVTSRAGDATLLHIDDLDVFPGDIIAVMGQSGAGKTTLLKELRDAAATKGLPASFIQQDTLASLNPLVRCDRQVRILAGRDGTEALAACGITPELAHRYPMRLSGGQRQRVAIAAALAADPAPAVLLADEPTSSLDPIATLEVLDALTSLHHGADTAIVIATHDLGVARKIATRHLLVEGGEVHERECP</sequence>
<dbReference type="SMART" id="SM00382">
    <property type="entry name" value="AAA"/>
    <property type="match status" value="1"/>
</dbReference>
<dbReference type="PANTHER" id="PTHR43166">
    <property type="entry name" value="AMINO ACID IMPORT ATP-BINDING PROTEIN"/>
    <property type="match status" value="1"/>
</dbReference>
<evidence type="ECO:0000313" key="9">
    <source>
        <dbReference type="EMBL" id="KGF16695.1"/>
    </source>
</evidence>
<evidence type="ECO:0000256" key="7">
    <source>
        <dbReference type="ARBA" id="ARBA00023136"/>
    </source>
</evidence>
<keyword evidence="5" id="KW-0547">Nucleotide-binding</keyword>
<proteinExistence type="inferred from homology"/>
<evidence type="ECO:0000313" key="10">
    <source>
        <dbReference type="Proteomes" id="UP000029548"/>
    </source>
</evidence>
<evidence type="ECO:0000256" key="6">
    <source>
        <dbReference type="ARBA" id="ARBA00022840"/>
    </source>
</evidence>
<evidence type="ECO:0000256" key="3">
    <source>
        <dbReference type="ARBA" id="ARBA00022448"/>
    </source>
</evidence>
<keyword evidence="4" id="KW-1003">Cell membrane</keyword>
<dbReference type="InterPro" id="IPR027417">
    <property type="entry name" value="P-loop_NTPase"/>
</dbReference>
<dbReference type="RefSeq" id="WP_035122164.1">
    <property type="nucleotide sequence ID" value="NZ_JRNE01000051.1"/>
</dbReference>
<evidence type="ECO:0000256" key="2">
    <source>
        <dbReference type="ARBA" id="ARBA00005417"/>
    </source>
</evidence>
<dbReference type="AlphaFoldDB" id="A0A095Y2N1"/>
<dbReference type="InterPro" id="IPR003439">
    <property type="entry name" value="ABC_transporter-like_ATP-bd"/>
</dbReference>
<dbReference type="InterPro" id="IPR050086">
    <property type="entry name" value="MetN_ABC_transporter-like"/>
</dbReference>
<reference evidence="9 10" key="1">
    <citation type="submission" date="2014-07" db="EMBL/GenBank/DDBJ databases">
        <authorList>
            <person name="McCorrison J."/>
            <person name="Sanka R."/>
            <person name="Torralba M."/>
            <person name="Gillis M."/>
            <person name="Haft D.H."/>
            <person name="Methe B."/>
            <person name="Sutton G."/>
            <person name="Nelson K.E."/>
        </authorList>
    </citation>
    <scope>NUCLEOTIDE SEQUENCE [LARGE SCALE GENOMIC DNA]</scope>
    <source>
        <strain evidence="9 10">DNF00450</strain>
    </source>
</reference>
<evidence type="ECO:0000259" key="8">
    <source>
        <dbReference type="PROSITE" id="PS50893"/>
    </source>
</evidence>
<dbReference type="GO" id="GO:0005524">
    <property type="term" value="F:ATP binding"/>
    <property type="evidence" value="ECO:0007669"/>
    <property type="project" value="UniProtKB-KW"/>
</dbReference>
<dbReference type="PROSITE" id="PS50893">
    <property type="entry name" value="ABC_TRANSPORTER_2"/>
    <property type="match status" value="1"/>
</dbReference>
<keyword evidence="6 9" id="KW-0067">ATP-binding</keyword>
<comment type="caution">
    <text evidence="9">The sequence shown here is derived from an EMBL/GenBank/DDBJ whole genome shotgun (WGS) entry which is preliminary data.</text>
</comment>
<dbReference type="InterPro" id="IPR017871">
    <property type="entry name" value="ABC_transporter-like_CS"/>
</dbReference>
<keyword evidence="3" id="KW-0813">Transport</keyword>
<evidence type="ECO:0000256" key="4">
    <source>
        <dbReference type="ARBA" id="ARBA00022475"/>
    </source>
</evidence>
<dbReference type="Gene3D" id="3.40.50.300">
    <property type="entry name" value="P-loop containing nucleotide triphosphate hydrolases"/>
    <property type="match status" value="1"/>
</dbReference>
<dbReference type="Pfam" id="PF00005">
    <property type="entry name" value="ABC_tran"/>
    <property type="match status" value="1"/>
</dbReference>
<dbReference type="GO" id="GO:0016887">
    <property type="term" value="F:ATP hydrolysis activity"/>
    <property type="evidence" value="ECO:0007669"/>
    <property type="project" value="InterPro"/>
</dbReference>
<evidence type="ECO:0000256" key="5">
    <source>
        <dbReference type="ARBA" id="ARBA00022741"/>
    </source>
</evidence>
<comment type="similarity">
    <text evidence="2">Belongs to the ABC transporter superfamily.</text>
</comment>
<dbReference type="SUPFAM" id="SSF52540">
    <property type="entry name" value="P-loop containing nucleoside triphosphate hydrolases"/>
    <property type="match status" value="1"/>
</dbReference>